<evidence type="ECO:0000256" key="9">
    <source>
        <dbReference type="HAMAP-Rule" id="MF_00237"/>
    </source>
</evidence>
<keyword evidence="4 9" id="KW-0812">Transmembrane</keyword>
<comment type="caution">
    <text evidence="12">The sequence shown here is derived from an EMBL/GenBank/DDBJ whole genome shotgun (WGS) entry which is preliminary data.</text>
</comment>
<feature type="transmembrane region" description="Helical" evidence="11">
    <location>
        <begin position="6"/>
        <end position="25"/>
    </location>
</feature>
<keyword evidence="7 9" id="KW-0811">Translocation</keyword>
<dbReference type="EMBL" id="JAYWLC010000007">
    <property type="protein sequence ID" value="MER5172154.1"/>
    <property type="molecule type" value="Genomic_DNA"/>
</dbReference>
<feature type="compositionally biased region" description="Basic and acidic residues" evidence="10">
    <location>
        <begin position="156"/>
        <end position="165"/>
    </location>
</feature>
<dbReference type="HAMAP" id="MF_00237">
    <property type="entry name" value="TatB"/>
    <property type="match status" value="1"/>
</dbReference>
<sequence length="165" mass="17757">MFDIGWSELLVIGVVALIVVGPKDLPVMFRTLGRLTGKAKAMAREFSRAMEDAADQAGIAETTKELKGMTSKKALGLDALERATDKFEKWQPSMPKKAEKVEKTSAPVAQPDPNLESPDSASTASDVAPHEIEDEPDLPVTVSEAEAPEPVTRAASADEKRKETP</sequence>
<dbReference type="InterPro" id="IPR018448">
    <property type="entry name" value="TatB"/>
</dbReference>
<comment type="subunit">
    <text evidence="9">The Tat system comprises two distinct complexes: a TatABC complex, containing multiple copies of TatA, TatB and TatC subunits, and a separate TatA complex, containing only TatA subunits. Substrates initially bind to the TatABC complex, which probably triggers association of the separate TatA complex to form the active translocon.</text>
</comment>
<evidence type="ECO:0000313" key="13">
    <source>
        <dbReference type="Proteomes" id="UP001438953"/>
    </source>
</evidence>
<evidence type="ECO:0000256" key="6">
    <source>
        <dbReference type="ARBA" id="ARBA00022989"/>
    </source>
</evidence>
<dbReference type="PRINTS" id="PR01506">
    <property type="entry name" value="TATBPROTEIN"/>
</dbReference>
<evidence type="ECO:0000256" key="3">
    <source>
        <dbReference type="ARBA" id="ARBA00022475"/>
    </source>
</evidence>
<proteinExistence type="inferred from homology"/>
<organism evidence="12 13">
    <name type="scientific">Thioclava kandeliae</name>
    <dbReference type="NCBI Taxonomy" id="3070818"/>
    <lineage>
        <taxon>Bacteria</taxon>
        <taxon>Pseudomonadati</taxon>
        <taxon>Pseudomonadota</taxon>
        <taxon>Alphaproteobacteria</taxon>
        <taxon>Rhodobacterales</taxon>
        <taxon>Paracoccaceae</taxon>
        <taxon>Thioclava</taxon>
    </lineage>
</organism>
<evidence type="ECO:0000256" key="2">
    <source>
        <dbReference type="ARBA" id="ARBA00022448"/>
    </source>
</evidence>
<dbReference type="InterPro" id="IPR003369">
    <property type="entry name" value="TatA/B/E"/>
</dbReference>
<dbReference type="PANTHER" id="PTHR33162:SF1">
    <property type="entry name" value="SEC-INDEPENDENT PROTEIN TRANSLOCASE PROTEIN TATA, CHLOROPLASTIC"/>
    <property type="match status" value="1"/>
</dbReference>
<protein>
    <recommendedName>
        <fullName evidence="9">Sec-independent protein translocase protein TatB</fullName>
    </recommendedName>
</protein>
<dbReference type="Pfam" id="PF02416">
    <property type="entry name" value="TatA_B_E"/>
    <property type="match status" value="1"/>
</dbReference>
<evidence type="ECO:0000256" key="11">
    <source>
        <dbReference type="SAM" id="Phobius"/>
    </source>
</evidence>
<evidence type="ECO:0000256" key="8">
    <source>
        <dbReference type="ARBA" id="ARBA00023136"/>
    </source>
</evidence>
<dbReference type="PANTHER" id="PTHR33162">
    <property type="entry name" value="SEC-INDEPENDENT PROTEIN TRANSLOCASE PROTEIN TATA, CHLOROPLASTIC"/>
    <property type="match status" value="1"/>
</dbReference>
<dbReference type="NCBIfam" id="TIGR01410">
    <property type="entry name" value="tatB"/>
    <property type="match status" value="1"/>
</dbReference>
<keyword evidence="3 9" id="KW-1003">Cell membrane</keyword>
<keyword evidence="6 9" id="KW-1133">Transmembrane helix</keyword>
<dbReference type="Proteomes" id="UP001438953">
    <property type="component" value="Unassembled WGS sequence"/>
</dbReference>
<keyword evidence="5 9" id="KW-0653">Protein transport</keyword>
<comment type="similarity">
    <text evidence="9">Belongs to the TatB family.</text>
</comment>
<gene>
    <name evidence="9 12" type="primary">tatB</name>
    <name evidence="12" type="ORF">VSX56_10230</name>
</gene>
<comment type="function">
    <text evidence="9">Part of the twin-arginine translocation (Tat) system that transports large folded proteins containing a characteristic twin-arginine motif in their signal peptide across membranes. Together with TatC, TatB is part of a receptor directly interacting with Tat signal peptides. TatB may form an oligomeric binding site that transiently accommodates folded Tat precursor proteins before their translocation.</text>
</comment>
<reference evidence="12 13" key="1">
    <citation type="submission" date="2024-06" db="EMBL/GenBank/DDBJ databases">
        <title>Thioclava kandeliae sp. nov. from a rhizosphere soil sample of Kandelia candel in a mangrove.</title>
        <authorList>
            <person name="Mu T."/>
        </authorList>
    </citation>
    <scope>NUCLEOTIDE SEQUENCE [LARGE SCALE GENOMIC DNA]</scope>
    <source>
        <strain evidence="12 13">CPCC 100088</strain>
    </source>
</reference>
<keyword evidence="13" id="KW-1185">Reference proteome</keyword>
<evidence type="ECO:0000313" key="12">
    <source>
        <dbReference type="EMBL" id="MER5172154.1"/>
    </source>
</evidence>
<feature type="region of interest" description="Disordered" evidence="10">
    <location>
        <begin position="86"/>
        <end position="165"/>
    </location>
</feature>
<accession>A0ABV1SI29</accession>
<evidence type="ECO:0000256" key="4">
    <source>
        <dbReference type="ARBA" id="ARBA00022692"/>
    </source>
</evidence>
<evidence type="ECO:0000256" key="10">
    <source>
        <dbReference type="SAM" id="MobiDB-lite"/>
    </source>
</evidence>
<dbReference type="Gene3D" id="1.20.5.3310">
    <property type="match status" value="1"/>
</dbReference>
<keyword evidence="2 9" id="KW-0813">Transport</keyword>
<evidence type="ECO:0000256" key="1">
    <source>
        <dbReference type="ARBA" id="ARBA00004167"/>
    </source>
</evidence>
<keyword evidence="8 9" id="KW-0472">Membrane</keyword>
<evidence type="ECO:0000256" key="5">
    <source>
        <dbReference type="ARBA" id="ARBA00022927"/>
    </source>
</evidence>
<evidence type="ECO:0000256" key="7">
    <source>
        <dbReference type="ARBA" id="ARBA00023010"/>
    </source>
</evidence>
<dbReference type="RefSeq" id="WP_350936857.1">
    <property type="nucleotide sequence ID" value="NZ_JAYWLC010000007.1"/>
</dbReference>
<name>A0ABV1SI29_9RHOB</name>
<comment type="subcellular location">
    <subcellularLocation>
        <location evidence="9">Cell membrane</location>
        <topology evidence="9">Single-pass membrane protein</topology>
    </subcellularLocation>
    <subcellularLocation>
        <location evidence="1">Membrane</location>
        <topology evidence="1">Single-pass membrane protein</topology>
    </subcellularLocation>
</comment>